<dbReference type="AlphaFoldDB" id="A0A743BH70"/>
<sequence>MFEKENVMPGCISACSCVASSTPLDPKTPTAPKWIELKGYCVTCNSQEDIRPPKEGEPKQKMTPRELVLLRGLLKDLGVTQHPWQDPTVKPTNCGLPFFPVDHGERETDV</sequence>
<proteinExistence type="predicted"/>
<accession>A0A743BH70</accession>
<comment type="caution">
    <text evidence="1">The sequence shown here is derived from an EMBL/GenBank/DDBJ whole genome shotgun (WGS) entry which is preliminary data.</text>
</comment>
<dbReference type="EMBL" id="DAAUJH010000014">
    <property type="protein sequence ID" value="HAF1738455.1"/>
    <property type="molecule type" value="Genomic_DNA"/>
</dbReference>
<organism evidence="1">
    <name type="scientific">Salmonella enterica</name>
    <name type="common">Salmonella choleraesuis</name>
    <dbReference type="NCBI Taxonomy" id="28901"/>
    <lineage>
        <taxon>Bacteria</taxon>
        <taxon>Pseudomonadati</taxon>
        <taxon>Pseudomonadota</taxon>
        <taxon>Gammaproteobacteria</taxon>
        <taxon>Enterobacterales</taxon>
        <taxon>Enterobacteriaceae</taxon>
        <taxon>Salmonella</taxon>
    </lineage>
</organism>
<protein>
    <submittedName>
        <fullName evidence="1">Uncharacterized protein</fullName>
    </submittedName>
</protein>
<reference evidence="1" key="2">
    <citation type="submission" date="2020-02" db="EMBL/GenBank/DDBJ databases">
        <authorList>
            <consortium name="NCBI Pathogen Detection Project"/>
        </authorList>
    </citation>
    <scope>NUCLEOTIDE SEQUENCE</scope>
    <source>
        <strain evidence="1">MA.CK_98/00009211</strain>
    </source>
</reference>
<gene>
    <name evidence="1" type="ORF">G8L18_003937</name>
</gene>
<evidence type="ECO:0000313" key="1">
    <source>
        <dbReference type="EMBL" id="HAF1738455.1"/>
    </source>
</evidence>
<reference evidence="1" key="1">
    <citation type="journal article" date="2018" name="Genome Biol.">
        <title>SKESA: strategic k-mer extension for scrupulous assemblies.</title>
        <authorList>
            <person name="Souvorov A."/>
            <person name="Agarwala R."/>
            <person name="Lipman D.J."/>
        </authorList>
    </citation>
    <scope>NUCLEOTIDE SEQUENCE</scope>
    <source>
        <strain evidence="1">MA.CK_98/00009211</strain>
    </source>
</reference>
<name>A0A743BH70_SALER</name>
<dbReference type="PROSITE" id="PS51257">
    <property type="entry name" value="PROKAR_LIPOPROTEIN"/>
    <property type="match status" value="1"/>
</dbReference>